<feature type="transmembrane region" description="Helical" evidence="1">
    <location>
        <begin position="60"/>
        <end position="82"/>
    </location>
</feature>
<keyword evidence="1" id="KW-0812">Transmembrane</keyword>
<evidence type="ECO:0008006" key="4">
    <source>
        <dbReference type="Google" id="ProtNLM"/>
    </source>
</evidence>
<evidence type="ECO:0000256" key="1">
    <source>
        <dbReference type="SAM" id="Phobius"/>
    </source>
</evidence>
<dbReference type="AlphaFoldDB" id="A0A7W9E6M7"/>
<dbReference type="OrthoDB" id="4350291at2"/>
<proteinExistence type="predicted"/>
<reference evidence="2 3" key="1">
    <citation type="submission" date="2020-08" db="EMBL/GenBank/DDBJ databases">
        <title>Sequencing the genomes of 1000 actinobacteria strains.</title>
        <authorList>
            <person name="Klenk H.-P."/>
        </authorList>
    </citation>
    <scope>NUCLEOTIDE SEQUENCE [LARGE SCALE GENOMIC DNA]</scope>
    <source>
        <strain evidence="2 3">DSM 21065</strain>
    </source>
</reference>
<feature type="transmembrane region" description="Helical" evidence="1">
    <location>
        <begin position="340"/>
        <end position="363"/>
    </location>
</feature>
<feature type="transmembrane region" description="Helical" evidence="1">
    <location>
        <begin position="429"/>
        <end position="448"/>
    </location>
</feature>
<organism evidence="2 3">
    <name type="scientific">Cryobacterium roopkundense</name>
    <dbReference type="NCBI Taxonomy" id="1001240"/>
    <lineage>
        <taxon>Bacteria</taxon>
        <taxon>Bacillati</taxon>
        <taxon>Actinomycetota</taxon>
        <taxon>Actinomycetes</taxon>
        <taxon>Micrococcales</taxon>
        <taxon>Microbacteriaceae</taxon>
        <taxon>Cryobacterium</taxon>
    </lineage>
</organism>
<sequence>MDQSAGGAEPGDATAANAAREIARLSAENARLREQVAATAVIEPTAPVTTTQREHHRGRAFVAALLVAVGVLLAPTAVITAWTKTEVTDTERFVSTFAPLASDPAVQAVLVDDIVTQIDQRIDINALVGDLFDGLATLNLPPNAAAALQLFEAPAAQGVESLIRSTTESVITSQAFADVWAQTLRVSHTQLIAALQGDTSGTVVIGPNGELGIQIGPIIDAVKTELVAQGLTIAQNIPSIDRTIQVAQSDSLVQARTGYEVLNTLGVWLPIVALAFLAAGVLTAKRRARTLILAGSFLALMMAVLAAGLSIGRIIFVNTVSPAYLPIGAAQAFYDAVTPYLFSTALSVGLVGFGVAVVAYLAGPFTGGRNLRRATVHGAALARASAERGGVTTGRFGVWLYSVRRVVRVAVVVVAAAVIVFVRPLTPGVIGWTVLISIVVIVLLELLMRPEAHEVQTPEEAEAEFVPVEAAASARDTD</sequence>
<dbReference type="EMBL" id="JACHBQ010000001">
    <property type="protein sequence ID" value="MBB5643584.1"/>
    <property type="molecule type" value="Genomic_DNA"/>
</dbReference>
<keyword evidence="1" id="KW-0472">Membrane</keyword>
<feature type="transmembrane region" description="Helical" evidence="1">
    <location>
        <begin position="291"/>
        <end position="316"/>
    </location>
</feature>
<comment type="caution">
    <text evidence="2">The sequence shown here is derived from an EMBL/GenBank/DDBJ whole genome shotgun (WGS) entry which is preliminary data.</text>
</comment>
<evidence type="ECO:0000313" key="3">
    <source>
        <dbReference type="Proteomes" id="UP000561726"/>
    </source>
</evidence>
<dbReference type="Proteomes" id="UP000561726">
    <property type="component" value="Unassembled WGS sequence"/>
</dbReference>
<keyword evidence="1" id="KW-1133">Transmembrane helix</keyword>
<evidence type="ECO:0000313" key="2">
    <source>
        <dbReference type="EMBL" id="MBB5643584.1"/>
    </source>
</evidence>
<feature type="transmembrane region" description="Helical" evidence="1">
    <location>
        <begin position="265"/>
        <end position="284"/>
    </location>
</feature>
<protein>
    <recommendedName>
        <fullName evidence="4">Integral membrane protein</fullName>
    </recommendedName>
</protein>
<gene>
    <name evidence="2" type="ORF">BJ997_004132</name>
</gene>
<name>A0A7W9E6M7_9MICO</name>
<feature type="transmembrane region" description="Helical" evidence="1">
    <location>
        <begin position="405"/>
        <end position="423"/>
    </location>
</feature>
<accession>A0A7W9E6M7</accession>
<dbReference type="RefSeq" id="WP_052542080.1">
    <property type="nucleotide sequence ID" value="NZ_JACHBQ010000001.1"/>
</dbReference>